<keyword evidence="1" id="KW-0802">TPR repeat</keyword>
<name>B4VUM1_9CYAN</name>
<dbReference type="eggNOG" id="COG4995">
    <property type="taxonomic scope" value="Bacteria"/>
</dbReference>
<dbReference type="AlphaFoldDB" id="B4VUM1"/>
<dbReference type="Pfam" id="PF13181">
    <property type="entry name" value="TPR_8"/>
    <property type="match status" value="1"/>
</dbReference>
<dbReference type="RefSeq" id="WP_006102211.1">
    <property type="nucleotide sequence ID" value="NZ_DS989853.1"/>
</dbReference>
<dbReference type="InterPro" id="IPR024983">
    <property type="entry name" value="CHAT_dom"/>
</dbReference>
<proteinExistence type="predicted"/>
<sequence length="888" mass="98705">MSKTYSHLNKTLKGWLKRPRSFIALILGAFFLTLSLQSPKLPATAAYPPLGMGNQTEEIVENRAETLGLPMEPLYSQTVEPSDLVEQGKLYYQAGQFDQAARVWQEAAETYAAEGFILKQAQALNYLALAYKELGNTESAQSAIAQSLKLLQSQPDTDNNTRLLLAQALNTQGNIHLLQGQSQTALDTWKQSASIYEQADDQTGQLISQINQAQALQALGKYRRAKSLLEQLVSELQNEPNSLLKAKGLRSLGVALQTLGQLRQSKAALEASWQISQQLNSPQDTSEALFSIGNVARDLQEYAVAWTYYQQAAELTPDSLTQLEAQLNQLRMLIELQRWDVAQEFIPIVTPKVNQLSASRPAIYAQINLAESLMEYDEAGMSDSLAVDTSKLLAKAVNQARQINDPRAEAYALYQLAKLYQANGTLDDSKTLSQQALKLAQEINADDIAARAGAQLGEILQKQGKTNEALAAYKIAFDNIQSLRSDLIAISSDVQFDFKEGIEPLYRQLVSLLLTEGDNQANLQQAREVMEALQLAELDNFFQDACLDTNPVALEEIDTQAAVIYPIILPDRLEVILSIPNQPLTHYATQLTQAEVEATLTQLYSGLSPGYPRNERLKLSQQVYNWLIQPAEAAMTSQDIQTLVFVPDGFLRNLPMAVLYDGQQYVLEKYRVVFSPGLQLFPQGLPQEELSLLAAGLTEARQGFNPLPGVDEEIAQVSQQVNSKVLFNETFTFATFKELINNESFPIVHLATHGQFSSNPEETFLLTWSDRISIEDFDLIFQKRRLGLLKPIELLVMSACQTAAGDNRATLGLAGFALRSGAKSTIASLWSVSDESTSIMMQEFYHQLTDLKVSKAEALRQAQLSLLKEPLYQHPYFWASFVLIGNWL</sequence>
<evidence type="ECO:0000313" key="3">
    <source>
        <dbReference type="EMBL" id="EDX74366.1"/>
    </source>
</evidence>
<accession>B4VUM1</accession>
<reference evidence="3 4" key="1">
    <citation type="submission" date="2008-07" db="EMBL/GenBank/DDBJ databases">
        <authorList>
            <person name="Tandeau de Marsac N."/>
            <person name="Ferriera S."/>
            <person name="Johnson J."/>
            <person name="Kravitz S."/>
            <person name="Beeson K."/>
            <person name="Sutton G."/>
            <person name="Rogers Y.-H."/>
            <person name="Friedman R."/>
            <person name="Frazier M."/>
            <person name="Venter J.C."/>
        </authorList>
    </citation>
    <scope>NUCLEOTIDE SEQUENCE [LARGE SCALE GENOMIC DNA]</scope>
    <source>
        <strain evidence="3 4">PCC 7420</strain>
    </source>
</reference>
<feature type="repeat" description="TPR" evidence="1">
    <location>
        <begin position="286"/>
        <end position="319"/>
    </location>
</feature>
<dbReference type="eggNOG" id="COG0457">
    <property type="taxonomic scope" value="Bacteria"/>
</dbReference>
<evidence type="ECO:0000259" key="2">
    <source>
        <dbReference type="Pfam" id="PF12770"/>
    </source>
</evidence>
<dbReference type="PROSITE" id="PS50005">
    <property type="entry name" value="TPR"/>
    <property type="match status" value="1"/>
</dbReference>
<evidence type="ECO:0000313" key="4">
    <source>
        <dbReference type="Proteomes" id="UP000003835"/>
    </source>
</evidence>
<dbReference type="PANTHER" id="PTHR10098:SF112">
    <property type="entry name" value="SLR0380 PROTEIN"/>
    <property type="match status" value="1"/>
</dbReference>
<dbReference type="PANTHER" id="PTHR10098">
    <property type="entry name" value="RAPSYN-RELATED"/>
    <property type="match status" value="1"/>
</dbReference>
<organism evidence="3 4">
    <name type="scientific">Coleofasciculus chthonoplastes PCC 7420</name>
    <dbReference type="NCBI Taxonomy" id="118168"/>
    <lineage>
        <taxon>Bacteria</taxon>
        <taxon>Bacillati</taxon>
        <taxon>Cyanobacteriota</taxon>
        <taxon>Cyanophyceae</taxon>
        <taxon>Coleofasciculales</taxon>
        <taxon>Coleofasciculaceae</taxon>
        <taxon>Coleofasciculus</taxon>
    </lineage>
</organism>
<dbReference type="SUPFAM" id="SSF48452">
    <property type="entry name" value="TPR-like"/>
    <property type="match status" value="3"/>
</dbReference>
<dbReference type="InterPro" id="IPR011990">
    <property type="entry name" value="TPR-like_helical_dom_sf"/>
</dbReference>
<dbReference type="Proteomes" id="UP000003835">
    <property type="component" value="Unassembled WGS sequence"/>
</dbReference>
<dbReference type="Gene3D" id="1.25.40.10">
    <property type="entry name" value="Tetratricopeptide repeat domain"/>
    <property type="match status" value="3"/>
</dbReference>
<dbReference type="EMBL" id="DS989853">
    <property type="protein sequence ID" value="EDX74366.1"/>
    <property type="molecule type" value="Genomic_DNA"/>
</dbReference>
<evidence type="ECO:0000256" key="1">
    <source>
        <dbReference type="PROSITE-ProRule" id="PRU00339"/>
    </source>
</evidence>
<feature type="domain" description="CHAT" evidence="2">
    <location>
        <begin position="618"/>
        <end position="886"/>
    </location>
</feature>
<dbReference type="Pfam" id="PF12770">
    <property type="entry name" value="CHAT"/>
    <property type="match status" value="1"/>
</dbReference>
<keyword evidence="4" id="KW-1185">Reference proteome</keyword>
<dbReference type="STRING" id="118168.MC7420_3890"/>
<dbReference type="HOGENOM" id="CLU_002404_0_0_3"/>
<dbReference type="SMART" id="SM00028">
    <property type="entry name" value="TPR"/>
    <property type="match status" value="8"/>
</dbReference>
<protein>
    <submittedName>
        <fullName evidence="3">Tetratricopeptide repeat domain protein</fullName>
    </submittedName>
</protein>
<gene>
    <name evidence="3" type="ORF">MC7420_3890</name>
</gene>
<dbReference type="InterPro" id="IPR019734">
    <property type="entry name" value="TPR_rpt"/>
</dbReference>
<dbReference type="Pfam" id="PF13424">
    <property type="entry name" value="TPR_12"/>
    <property type="match status" value="1"/>
</dbReference>